<dbReference type="SMART" id="SM00223">
    <property type="entry name" value="APPLE"/>
    <property type="match status" value="1"/>
</dbReference>
<dbReference type="CDD" id="cd01100">
    <property type="entry name" value="APPLE_Factor_XI_like"/>
    <property type="match status" value="1"/>
</dbReference>
<evidence type="ECO:0000313" key="5">
    <source>
        <dbReference type="Proteomes" id="UP000318571"/>
    </source>
</evidence>
<dbReference type="Pfam" id="PF00024">
    <property type="entry name" value="PAN_1"/>
    <property type="match status" value="1"/>
</dbReference>
<dbReference type="PROSITE" id="PS50948">
    <property type="entry name" value="PAN"/>
    <property type="match status" value="1"/>
</dbReference>
<comment type="caution">
    <text evidence="4">The sequence shown here is derived from an EMBL/GenBank/DDBJ whole genome shotgun (WGS) entry which is preliminary data.</text>
</comment>
<evidence type="ECO:0000256" key="1">
    <source>
        <dbReference type="ARBA" id="ARBA00022737"/>
    </source>
</evidence>
<dbReference type="InterPro" id="IPR000177">
    <property type="entry name" value="Apple"/>
</dbReference>
<dbReference type="GO" id="GO:0006508">
    <property type="term" value="P:proteolysis"/>
    <property type="evidence" value="ECO:0007669"/>
    <property type="project" value="InterPro"/>
</dbReference>
<reference evidence="4 5" key="1">
    <citation type="journal article" date="2018" name="Nat. Ecol. Evol.">
        <title>Genomic signatures of mitonuclear coevolution across populations of Tigriopus californicus.</title>
        <authorList>
            <person name="Barreto F.S."/>
            <person name="Watson E.T."/>
            <person name="Lima T.G."/>
            <person name="Willett C.S."/>
            <person name="Edmands S."/>
            <person name="Li W."/>
            <person name="Burton R.S."/>
        </authorList>
    </citation>
    <scope>NUCLEOTIDE SEQUENCE [LARGE SCALE GENOMIC DNA]</scope>
    <source>
        <strain evidence="4 5">San Diego</strain>
    </source>
</reference>
<dbReference type="Proteomes" id="UP000318571">
    <property type="component" value="Chromosome 5"/>
</dbReference>
<keyword evidence="1" id="KW-0677">Repeat</keyword>
<feature type="domain" description="Apple" evidence="3">
    <location>
        <begin position="42"/>
        <end position="117"/>
    </location>
</feature>
<evidence type="ECO:0000256" key="2">
    <source>
        <dbReference type="ARBA" id="ARBA00023157"/>
    </source>
</evidence>
<dbReference type="InterPro" id="IPR003609">
    <property type="entry name" value="Pan_app"/>
</dbReference>
<sequence length="118" mass="13465">MRSTNIVCKIFFWISEVSPMIIRGTTIGPNFNRPEGKLYKNCFHENTHYFGNDMGLVPDVESVWACQDICQTSMGCRHFTYNGKDHPFDRHRFECILKTGSIDTMDMNGATSGPKMCS</sequence>
<name>A0A553PHA0_TIGCA</name>
<dbReference type="SUPFAM" id="SSF57414">
    <property type="entry name" value="Hairpin loop containing domain-like"/>
    <property type="match status" value="1"/>
</dbReference>
<keyword evidence="2" id="KW-1015">Disulfide bond</keyword>
<dbReference type="Gene3D" id="3.50.4.10">
    <property type="entry name" value="Hepatocyte Growth Factor"/>
    <property type="match status" value="1"/>
</dbReference>
<accession>A0A553PHA0</accession>
<evidence type="ECO:0000259" key="3">
    <source>
        <dbReference type="PROSITE" id="PS50948"/>
    </source>
</evidence>
<evidence type="ECO:0000313" key="4">
    <source>
        <dbReference type="EMBL" id="TRY77061.1"/>
    </source>
</evidence>
<dbReference type="EMBL" id="VCGU01000004">
    <property type="protein sequence ID" value="TRY77061.1"/>
    <property type="molecule type" value="Genomic_DNA"/>
</dbReference>
<proteinExistence type="predicted"/>
<dbReference type="GO" id="GO:0005576">
    <property type="term" value="C:extracellular region"/>
    <property type="evidence" value="ECO:0007669"/>
    <property type="project" value="InterPro"/>
</dbReference>
<protein>
    <recommendedName>
        <fullName evidence="3">Apple domain-containing protein</fullName>
    </recommendedName>
</protein>
<organism evidence="4 5">
    <name type="scientific">Tigriopus californicus</name>
    <name type="common">Marine copepod</name>
    <dbReference type="NCBI Taxonomy" id="6832"/>
    <lineage>
        <taxon>Eukaryota</taxon>
        <taxon>Metazoa</taxon>
        <taxon>Ecdysozoa</taxon>
        <taxon>Arthropoda</taxon>
        <taxon>Crustacea</taxon>
        <taxon>Multicrustacea</taxon>
        <taxon>Hexanauplia</taxon>
        <taxon>Copepoda</taxon>
        <taxon>Harpacticoida</taxon>
        <taxon>Harpacticidae</taxon>
        <taxon>Tigriopus</taxon>
    </lineage>
</organism>
<keyword evidence="5" id="KW-1185">Reference proteome</keyword>
<dbReference type="AlphaFoldDB" id="A0A553PHA0"/>
<gene>
    <name evidence="4" type="ORF">TCAL_10223</name>
</gene>